<evidence type="ECO:0000313" key="2">
    <source>
        <dbReference type="Proteomes" id="UP000248021"/>
    </source>
</evidence>
<proteinExistence type="predicted"/>
<reference evidence="1 2" key="1">
    <citation type="submission" date="2018-05" db="EMBL/GenBank/DDBJ databases">
        <title>Genomic Encyclopedia of Type Strains, Phase IV (KMG-IV): sequencing the most valuable type-strain genomes for metagenomic binning, comparative biology and taxonomic classification.</title>
        <authorList>
            <person name="Goeker M."/>
        </authorList>
    </citation>
    <scope>NUCLEOTIDE SEQUENCE [LARGE SCALE GENOMIC DNA]</scope>
    <source>
        <strain evidence="1 2">DSM 6462</strain>
    </source>
</reference>
<protein>
    <submittedName>
        <fullName evidence="1">Uncharacterized protein</fullName>
    </submittedName>
</protein>
<dbReference type="Proteomes" id="UP000248021">
    <property type="component" value="Unassembled WGS sequence"/>
</dbReference>
<comment type="caution">
    <text evidence="1">The sequence shown here is derived from an EMBL/GenBank/DDBJ whole genome shotgun (WGS) entry which is preliminary data.</text>
</comment>
<gene>
    <name evidence="1" type="ORF">C7450_10480</name>
</gene>
<keyword evidence="2" id="KW-1185">Reference proteome</keyword>
<accession>A0A2V3U8L8</accession>
<name>A0A2V3U8L8_9HYPH</name>
<evidence type="ECO:0000313" key="1">
    <source>
        <dbReference type="EMBL" id="PXW60029.1"/>
    </source>
</evidence>
<dbReference type="EMBL" id="QJJK01000004">
    <property type="protein sequence ID" value="PXW60029.1"/>
    <property type="molecule type" value="Genomic_DNA"/>
</dbReference>
<sequence length="51" mass="5766">MSMIRVEFSSLTFGLEADIERVPNVKFIPRARVGRMHATTHSHKQALARDG</sequence>
<dbReference type="AlphaFoldDB" id="A0A2V3U8L8"/>
<organism evidence="1 2">
    <name type="scientific">Chelatococcus asaccharovorans</name>
    <dbReference type="NCBI Taxonomy" id="28210"/>
    <lineage>
        <taxon>Bacteria</taxon>
        <taxon>Pseudomonadati</taxon>
        <taxon>Pseudomonadota</taxon>
        <taxon>Alphaproteobacteria</taxon>
        <taxon>Hyphomicrobiales</taxon>
        <taxon>Chelatococcaceae</taxon>
        <taxon>Chelatococcus</taxon>
    </lineage>
</organism>